<proteinExistence type="predicted"/>
<dbReference type="InterPro" id="IPR045209">
    <property type="entry name" value="Rrp5"/>
</dbReference>
<feature type="compositionally biased region" description="Basic residues" evidence="3">
    <location>
        <begin position="1214"/>
        <end position="1228"/>
    </location>
</feature>
<feature type="domain" description="S1 motif" evidence="4">
    <location>
        <begin position="986"/>
        <end position="1099"/>
    </location>
</feature>
<gene>
    <name evidence="5" type="ORF">cyc_05783</name>
</gene>
<reference evidence="5 6" key="1">
    <citation type="journal article" date="2016" name="BMC Genomics">
        <title>Comparative genomics reveals Cyclospora cayetanensis possesses coccidia-like metabolism and invasion components but unique surface antigens.</title>
        <authorList>
            <person name="Liu S."/>
            <person name="Wang L."/>
            <person name="Zheng H."/>
            <person name="Xu Z."/>
            <person name="Roellig D.M."/>
            <person name="Li N."/>
            <person name="Frace M.A."/>
            <person name="Tang K."/>
            <person name="Arrowood M.J."/>
            <person name="Moss D.M."/>
            <person name="Zhang L."/>
            <person name="Feng Y."/>
            <person name="Xiao L."/>
        </authorList>
    </citation>
    <scope>NUCLEOTIDE SEQUENCE [LARGE SCALE GENOMIC DNA]</scope>
    <source>
        <strain evidence="5 6">CHN_HEN01</strain>
    </source>
</reference>
<comment type="caution">
    <text evidence="5">The sequence shown here is derived from an EMBL/GenBank/DDBJ whole genome shotgun (WGS) entry which is preliminary data.</text>
</comment>
<dbReference type="VEuPathDB" id="ToxoDB:LOC34622085"/>
<protein>
    <submittedName>
        <fullName evidence="5">Pre-rRNA processing protein</fullName>
    </submittedName>
</protein>
<keyword evidence="2" id="KW-0698">rRNA processing</keyword>
<dbReference type="InterPro" id="IPR012340">
    <property type="entry name" value="NA-bd_OB-fold"/>
</dbReference>
<organism evidence="5 6">
    <name type="scientific">Cyclospora cayetanensis</name>
    <dbReference type="NCBI Taxonomy" id="88456"/>
    <lineage>
        <taxon>Eukaryota</taxon>
        <taxon>Sar</taxon>
        <taxon>Alveolata</taxon>
        <taxon>Apicomplexa</taxon>
        <taxon>Conoidasida</taxon>
        <taxon>Coccidia</taxon>
        <taxon>Eucoccidiorida</taxon>
        <taxon>Eimeriorina</taxon>
        <taxon>Eimeriidae</taxon>
        <taxon>Cyclospora</taxon>
    </lineage>
</organism>
<feature type="domain" description="S1 motif" evidence="4">
    <location>
        <begin position="839"/>
        <end position="925"/>
    </location>
</feature>
<dbReference type="PANTHER" id="PTHR23270:SF10">
    <property type="entry name" value="PROTEIN RRP5 HOMOLOG"/>
    <property type="match status" value="1"/>
</dbReference>
<feature type="domain" description="S1 motif" evidence="4">
    <location>
        <begin position="146"/>
        <end position="221"/>
    </location>
</feature>
<dbReference type="VEuPathDB" id="ToxoDB:cyc_05783"/>
<dbReference type="SUPFAM" id="SSF48452">
    <property type="entry name" value="TPR-like"/>
    <property type="match status" value="1"/>
</dbReference>
<feature type="compositionally biased region" description="Low complexity" evidence="3">
    <location>
        <begin position="1233"/>
        <end position="1245"/>
    </location>
</feature>
<evidence type="ECO:0000313" key="5">
    <source>
        <dbReference type="EMBL" id="OEH79939.1"/>
    </source>
</evidence>
<dbReference type="EMBL" id="JROU02000231">
    <property type="protein sequence ID" value="OEH79939.1"/>
    <property type="molecule type" value="Genomic_DNA"/>
</dbReference>
<dbReference type="GO" id="GO:0006364">
    <property type="term" value="P:rRNA processing"/>
    <property type="evidence" value="ECO:0007669"/>
    <property type="project" value="UniProtKB-KW"/>
</dbReference>
<dbReference type="GO" id="GO:0032040">
    <property type="term" value="C:small-subunit processome"/>
    <property type="evidence" value="ECO:0007669"/>
    <property type="project" value="TreeGrafter"/>
</dbReference>
<dbReference type="InParanoid" id="A0A1D3D916"/>
<dbReference type="Proteomes" id="UP000095192">
    <property type="component" value="Unassembled WGS sequence"/>
</dbReference>
<keyword evidence="6" id="KW-1185">Reference proteome</keyword>
<name>A0A1D3D916_9EIME</name>
<comment type="subcellular location">
    <subcellularLocation>
        <location evidence="1">Nucleus</location>
        <location evidence="1">Nucleolus</location>
    </subcellularLocation>
</comment>
<dbReference type="InterPro" id="IPR003029">
    <property type="entry name" value="S1_domain"/>
</dbReference>
<feature type="domain" description="S1 motif" evidence="4">
    <location>
        <begin position="448"/>
        <end position="562"/>
    </location>
</feature>
<sequence length="1531" mass="167170">MAVGLQMLSCLGMGDVCVHAGSCNIRESPSRFPKQQEEVAGSCLAFVPTLHLADEVAVAIQLQKHLEVGEALPFESVCIAGAYAVSPGKVLRWAATASFCGVWRVRLAASSRASGGSGGDGEGSQGGRYFARSSAELQRLHAAAGSAPLLLWGYVKEAAAFGVYVALGALHAQAVCPYRHLATEFIASQEHLKQRLPSGLTVKAALLPQQQQRGGHIVELRHQKINKLLREQTETSALAALALTTLHGILQQRAAAEAAAEAAARQAPYTSAAGDKAVSAQKRQAAAEVVEVRLLSEKKVPRGASQGDDTVWDWQKDALPAALVRRLQQRLMARQNQQREHPSVPSKGYLAADMGLLAIAAVTAERISISIGDAPALSLQLPLFLLTFSPIRNNEQQTASGRSAQLLVGCTLDFCGSIRGSPFLKQFARQQQLLQPLAEAPTTAADLRVGAVVRCLLTRVTPSAAVATLVGSRVAARVYIHPSDALPPLADAAHQHQEIAWLPPPLADKEALPPSPLNLLKPQQEVCVLILAVHRFKCNSSESESESEDEEHKNGDILASLRKPAKEVVVISAGLFKPQTPPAALKTAESETVKMPNPRKRRGALEKEQQEEEQKRQEAQPCEAEWGSMILLRALPTLRCKDTALADAAADTAPLPDTGDARRFLVQNLLLAPRVCSAASALLPKEIEQPFDSVKEALLGVQRWRFPEGICCVGRIQQLLRPPFGVSVQLTQLLLASENGERALRIPLLASVHLTELTDEWISQPLQRLQLAVGQFVKVKVLPPLPKREQQQQVQHMTLQASLRQQIIEGTSSDMQERTSAPQHSKKSACRPEAIEAIQKGDSLPGLVVSSGSSGIFAALSRSLTVRIRLQHASAPAEEEASRDESSGLLSLDELKERFPPGTLLPRIHILSVDYVAQRIEGSLRPAGAASAARSCTDTAAALKGRRTAGRKTLLLHRYQGGSTAGSADGVSELEKLRLRLLQCICKGQIVEGTVRRVESYGIFVRVSLFDHEAGDSEGPVVAFLKEQQQRKQGKKNDAAAVLEQVKALQCVAIDALCPSSRLGALNPQERARRLAFLKEGDLVQARVLSVQPIKVSHRDSADLEAAEQAAADAKSLQTWPSIRVELSLDPADLPPLPLEDGQEDAKHPASLAAMDVEDADCAVGAASVVSAGGSLAQTSRQRDAEAVTADSDDGSSDDSDEEIDADKDANAAKKGKLSKRDKQRKRRELQESVEALEAQQQEQQWTENPQSEVDFERLLLIHGNAAAVWISYMAWYLKLGEVAKARAVAERGIKQASFASESERFAVWMGYLNLECLFGSKFNEAFKRALQYLDPKQVYYQGSFVLEKANKITEAIQTVIEGCSKFPESYKMWLRAVSLQFIAGKDPAGGRGTMLKALHRLPRRKHIKFVCSCARLEYHYGTPERGQTYYEKLLAEHPKRTDVWCLYLDQHISLCTPPRREPSTPEPVRLIFQRAISLPLKPHKMKSLFARWLAFERKYGTPQTQQKVQHEAREYVLRVEAQLLTQGDNR</sequence>
<dbReference type="InterPro" id="IPR003107">
    <property type="entry name" value="HAT"/>
</dbReference>
<feature type="compositionally biased region" description="Acidic residues" evidence="3">
    <location>
        <begin position="1191"/>
        <end position="1206"/>
    </location>
</feature>
<dbReference type="PANTHER" id="PTHR23270">
    <property type="entry name" value="PROGRAMMED CELL DEATH PROTEIN 11 PRE-RRNA PROCESSING PROTEIN RRP5"/>
    <property type="match status" value="1"/>
</dbReference>
<feature type="compositionally biased region" description="Basic and acidic residues" evidence="3">
    <location>
        <begin position="603"/>
        <end position="618"/>
    </location>
</feature>
<dbReference type="InterPro" id="IPR011990">
    <property type="entry name" value="TPR-like_helical_dom_sf"/>
</dbReference>
<feature type="region of interest" description="Disordered" evidence="3">
    <location>
        <begin position="580"/>
        <end position="621"/>
    </location>
</feature>
<dbReference type="SMART" id="SM00316">
    <property type="entry name" value="S1"/>
    <property type="match status" value="4"/>
</dbReference>
<evidence type="ECO:0000256" key="3">
    <source>
        <dbReference type="SAM" id="MobiDB-lite"/>
    </source>
</evidence>
<evidence type="ECO:0000256" key="2">
    <source>
        <dbReference type="ARBA" id="ARBA00022552"/>
    </source>
</evidence>
<accession>A0A1D3D916</accession>
<evidence type="ECO:0000259" key="4">
    <source>
        <dbReference type="SMART" id="SM00316"/>
    </source>
</evidence>
<dbReference type="SMART" id="SM00386">
    <property type="entry name" value="HAT"/>
    <property type="match status" value="3"/>
</dbReference>
<evidence type="ECO:0000313" key="6">
    <source>
        <dbReference type="Proteomes" id="UP000095192"/>
    </source>
</evidence>
<evidence type="ECO:0000256" key="1">
    <source>
        <dbReference type="ARBA" id="ARBA00004604"/>
    </source>
</evidence>
<dbReference type="GO" id="GO:0003723">
    <property type="term" value="F:RNA binding"/>
    <property type="evidence" value="ECO:0007669"/>
    <property type="project" value="TreeGrafter"/>
</dbReference>
<dbReference type="Gene3D" id="1.25.40.10">
    <property type="entry name" value="Tetratricopeptide repeat domain"/>
    <property type="match status" value="1"/>
</dbReference>
<dbReference type="Gene3D" id="2.40.50.140">
    <property type="entry name" value="Nucleic acid-binding proteins"/>
    <property type="match status" value="1"/>
</dbReference>
<feature type="region of interest" description="Disordered" evidence="3">
    <location>
        <begin position="1173"/>
        <end position="1249"/>
    </location>
</feature>